<protein>
    <recommendedName>
        <fullName evidence="3">dTTP/UTP pyrophosphatase</fullName>
        <shortName evidence="3">dTTPase/UTPase</shortName>
        <ecNumber evidence="3">3.6.1.9</ecNumber>
    </recommendedName>
    <alternativeName>
        <fullName evidence="3">Nucleoside triphosphate pyrophosphatase</fullName>
    </alternativeName>
    <alternativeName>
        <fullName evidence="3">Nucleotide pyrophosphatase</fullName>
        <shortName evidence="3">Nucleotide PPase</shortName>
    </alternativeName>
</protein>
<evidence type="ECO:0000313" key="4">
    <source>
        <dbReference type="EMBL" id="NNF07511.1"/>
    </source>
</evidence>
<dbReference type="EC" id="3.6.1.9" evidence="3"/>
<gene>
    <name evidence="4" type="primary">maf</name>
    <name evidence="4" type="ORF">HKN21_12185</name>
</gene>
<comment type="function">
    <text evidence="3">Nucleoside triphosphate pyrophosphatase that hydrolyzes dTTP and UTP. May have a dual role in cell division arrest and in preventing the incorporation of modified nucleotides into cellular nucleic acids.</text>
</comment>
<name>A0A7Y2E965_UNCEI</name>
<evidence type="ECO:0000256" key="2">
    <source>
        <dbReference type="ARBA" id="ARBA00022801"/>
    </source>
</evidence>
<dbReference type="InterPro" id="IPR003697">
    <property type="entry name" value="Maf-like"/>
</dbReference>
<evidence type="ECO:0000313" key="5">
    <source>
        <dbReference type="Proteomes" id="UP000547674"/>
    </source>
</evidence>
<dbReference type="Proteomes" id="UP000547674">
    <property type="component" value="Unassembled WGS sequence"/>
</dbReference>
<organism evidence="4 5">
    <name type="scientific">Eiseniibacteriota bacterium</name>
    <dbReference type="NCBI Taxonomy" id="2212470"/>
    <lineage>
        <taxon>Bacteria</taxon>
        <taxon>Candidatus Eiseniibacteriota</taxon>
    </lineage>
</organism>
<evidence type="ECO:0000256" key="3">
    <source>
        <dbReference type="HAMAP-Rule" id="MF_00528"/>
    </source>
</evidence>
<dbReference type="Pfam" id="PF02545">
    <property type="entry name" value="Maf"/>
    <property type="match status" value="1"/>
</dbReference>
<comment type="catalytic activity">
    <reaction evidence="3">
        <text>UTP + H2O = UMP + diphosphate + H(+)</text>
        <dbReference type="Rhea" id="RHEA:29395"/>
        <dbReference type="ChEBI" id="CHEBI:15377"/>
        <dbReference type="ChEBI" id="CHEBI:15378"/>
        <dbReference type="ChEBI" id="CHEBI:33019"/>
        <dbReference type="ChEBI" id="CHEBI:46398"/>
        <dbReference type="ChEBI" id="CHEBI:57865"/>
        <dbReference type="EC" id="3.6.1.9"/>
    </reaction>
</comment>
<dbReference type="InterPro" id="IPR029001">
    <property type="entry name" value="ITPase-like_fam"/>
</dbReference>
<comment type="subcellular location">
    <subcellularLocation>
        <location evidence="3">Cytoplasm</location>
    </subcellularLocation>
</comment>
<reference evidence="4 5" key="1">
    <citation type="submission" date="2020-03" db="EMBL/GenBank/DDBJ databases">
        <title>Metabolic flexibility allows generalist bacteria to become dominant in a frequently disturbed ecosystem.</title>
        <authorList>
            <person name="Chen Y.-J."/>
            <person name="Leung P.M."/>
            <person name="Bay S.K."/>
            <person name="Hugenholtz P."/>
            <person name="Kessler A.J."/>
            <person name="Shelley G."/>
            <person name="Waite D.W."/>
            <person name="Cook P.L."/>
            <person name="Greening C."/>
        </authorList>
    </citation>
    <scope>NUCLEOTIDE SEQUENCE [LARGE SCALE GENOMIC DNA]</scope>
    <source>
        <strain evidence="4">SS_bin_28</strain>
    </source>
</reference>
<proteinExistence type="inferred from homology"/>
<comment type="catalytic activity">
    <reaction evidence="3">
        <text>dTTP + H2O = dTMP + diphosphate + H(+)</text>
        <dbReference type="Rhea" id="RHEA:28534"/>
        <dbReference type="ChEBI" id="CHEBI:15377"/>
        <dbReference type="ChEBI" id="CHEBI:15378"/>
        <dbReference type="ChEBI" id="CHEBI:33019"/>
        <dbReference type="ChEBI" id="CHEBI:37568"/>
        <dbReference type="ChEBI" id="CHEBI:63528"/>
        <dbReference type="EC" id="3.6.1.9"/>
    </reaction>
</comment>
<keyword evidence="3" id="KW-0963">Cytoplasm</keyword>
<evidence type="ECO:0000256" key="1">
    <source>
        <dbReference type="ARBA" id="ARBA00001968"/>
    </source>
</evidence>
<dbReference type="NCBIfam" id="TIGR00172">
    <property type="entry name" value="maf"/>
    <property type="match status" value="1"/>
</dbReference>
<dbReference type="PANTHER" id="PTHR43213:SF5">
    <property type="entry name" value="BIFUNCTIONAL DTTP_UTP PYROPHOSPHATASE_METHYLTRANSFERASE PROTEIN-RELATED"/>
    <property type="match status" value="1"/>
</dbReference>
<feature type="site" description="Important for substrate specificity" evidence="3">
    <location>
        <position position="28"/>
    </location>
</feature>
<keyword evidence="2 3" id="KW-0378">Hydrolase</keyword>
<dbReference type="PIRSF" id="PIRSF006305">
    <property type="entry name" value="Maf"/>
    <property type="match status" value="1"/>
</dbReference>
<dbReference type="GO" id="GO:0047429">
    <property type="term" value="F:nucleoside triphosphate diphosphatase activity"/>
    <property type="evidence" value="ECO:0007669"/>
    <property type="project" value="UniProtKB-EC"/>
</dbReference>
<comment type="similarity">
    <text evidence="3">Belongs to the Maf family. YhdE subfamily.</text>
</comment>
<comment type="caution">
    <text evidence="3">Lacks conserved residue(s) required for the propagation of feature annotation.</text>
</comment>
<dbReference type="GO" id="GO:0005737">
    <property type="term" value="C:cytoplasm"/>
    <property type="evidence" value="ECO:0007669"/>
    <property type="project" value="UniProtKB-SubCell"/>
</dbReference>
<feature type="active site" description="Proton acceptor" evidence="3">
    <location>
        <position position="87"/>
    </location>
</feature>
<dbReference type="GO" id="GO:0009117">
    <property type="term" value="P:nucleotide metabolic process"/>
    <property type="evidence" value="ECO:0007669"/>
    <property type="project" value="UniProtKB-KW"/>
</dbReference>
<dbReference type="PANTHER" id="PTHR43213">
    <property type="entry name" value="BIFUNCTIONAL DTTP/UTP PYROPHOSPHATASE/METHYLTRANSFERASE PROTEIN-RELATED"/>
    <property type="match status" value="1"/>
</dbReference>
<dbReference type="SUPFAM" id="SSF52972">
    <property type="entry name" value="ITPase-like"/>
    <property type="match status" value="1"/>
</dbReference>
<dbReference type="CDD" id="cd00555">
    <property type="entry name" value="Maf"/>
    <property type="match status" value="1"/>
</dbReference>
<keyword evidence="3" id="KW-0546">Nucleotide metabolism</keyword>
<dbReference type="Gene3D" id="3.90.950.10">
    <property type="match status" value="1"/>
</dbReference>
<dbReference type="EMBL" id="JABDJR010000491">
    <property type="protein sequence ID" value="NNF07511.1"/>
    <property type="molecule type" value="Genomic_DNA"/>
</dbReference>
<dbReference type="HAMAP" id="MF_00528">
    <property type="entry name" value="Maf"/>
    <property type="match status" value="1"/>
</dbReference>
<comment type="caution">
    <text evidence="4">The sequence shown here is derived from an EMBL/GenBank/DDBJ whole genome shotgun (WGS) entry which is preliminary data.</text>
</comment>
<accession>A0A7Y2E965</accession>
<feature type="site" description="Important for substrate specificity" evidence="3">
    <location>
        <position position="170"/>
    </location>
</feature>
<comment type="cofactor">
    <cofactor evidence="1 3">
        <name>a divalent metal cation</name>
        <dbReference type="ChEBI" id="CHEBI:60240"/>
    </cofactor>
</comment>
<dbReference type="AlphaFoldDB" id="A0A7Y2E965"/>
<sequence>MVDAFQNSTRELWNLDGQTLILASGSARRKELLQNLGLSFEVEVAAVVEDHPKGLQPHEVAVYLAEKKSLAVGKGQSGRATLVLGADTVVILDEEVIGKPTTDTHAKKMLRALSGRSHDVVTGVSVVASGEIYSGYESTKVWFSPLTEKEIMALVESNDWEDKAGGYGIQSMASSVIPRIEGDYFNVVGLPLFRTRTLVCAAASRETPPPPFYPSELRKNLVEAFK</sequence>
<feature type="site" description="Important for substrate specificity" evidence="3">
    <location>
        <position position="88"/>
    </location>
</feature>